<feature type="compositionally biased region" description="Acidic residues" evidence="2">
    <location>
        <begin position="80"/>
        <end position="90"/>
    </location>
</feature>
<evidence type="ECO:0000313" key="3">
    <source>
        <dbReference type="EMBL" id="OLP84507.1"/>
    </source>
</evidence>
<feature type="region of interest" description="Disordered" evidence="2">
    <location>
        <begin position="186"/>
        <end position="328"/>
    </location>
</feature>
<feature type="compositionally biased region" description="Basic residues" evidence="2">
    <location>
        <begin position="1262"/>
        <end position="1271"/>
    </location>
</feature>
<keyword evidence="4" id="KW-1185">Reference proteome</keyword>
<feature type="compositionally biased region" description="Basic and acidic residues" evidence="2">
    <location>
        <begin position="147"/>
        <end position="156"/>
    </location>
</feature>
<feature type="region of interest" description="Disordered" evidence="2">
    <location>
        <begin position="1055"/>
        <end position="1080"/>
    </location>
</feature>
<feature type="region of interest" description="Disordered" evidence="2">
    <location>
        <begin position="556"/>
        <end position="624"/>
    </location>
</feature>
<gene>
    <name evidence="3" type="ORF">AK812_SmicGene34612</name>
</gene>
<feature type="compositionally biased region" description="Basic and acidic residues" evidence="2">
    <location>
        <begin position="316"/>
        <end position="328"/>
    </location>
</feature>
<feature type="region of interest" description="Disordered" evidence="2">
    <location>
        <begin position="849"/>
        <end position="979"/>
    </location>
</feature>
<feature type="compositionally biased region" description="Low complexity" evidence="2">
    <location>
        <begin position="642"/>
        <end position="651"/>
    </location>
</feature>
<evidence type="ECO:0000256" key="1">
    <source>
        <dbReference type="SAM" id="Coils"/>
    </source>
</evidence>
<dbReference type="OrthoDB" id="10267721at2759"/>
<name>A0A1Q9CNR6_SYMMI</name>
<protein>
    <submittedName>
        <fullName evidence="3">Uncharacterized protein</fullName>
    </submittedName>
</protein>
<sequence length="1522" mass="162955">MSEAREAQVQAVYEVIKDMARDWEEAKVLVPLTDASILAGGDVLAYFTQQESEPESTTASDFGEVGEAVHVSGFTSESLDSVEQEDEPNDEAAVSGAGGSEEMAKADDNCEDEPEAARAKDPAWTDVPDVSMEDSQVASPAPASPPPEKDDGKLLDKSAVPAPQTALHEQLKAMQCPDADLTVLQQQQQLKKNAREEKAAKVLARAGTRSASIGVVGKGGGRGKKRGVPNEGQTEEPGPAENRETGLPDEGQTEEPGATENQETGVPDEGKPEEPGATENPQTGVPDEGKTQEPSHTDKPKGKGPKRSQATAEEGGEAKKQKTTKETRTVADVHKSLYKMNNIGLSYTIHDPNYMGSAIQVLPNHNGYYVLHMKQQQWFVDVAKAHYIQANLSKQGCAVNWQKHGMDYGWRLSMLLAGWIDRHGRQPEGSLAVYAVLYGICKRLQAAHYVATIADEKHWSTYDIQTSPLEENILSTTGFLNLLKKTLRVQPGGVMIANRICTRFCMLLYLATDFARGAASVVRFALIAADVLATMGKRGDTAAAAAPVSAKVQAMVQKALQQHGKNKDKPDSGASNPRPLATPARPPINTPMIETPPAAPEKTAMPGLTQDLAGTQPDEETRGPQLFCGMACFMKSVETPKEPAAATAPQTEPDPESAPAAKATQAEVETQVLDPEPAVSLPPPEQKVEQNPTASPTASKASASVSAGCTSATAEASGGASVHVTATCSTVSAKASVEGQEAPVKSVESRGAKDDLEMHLERLLDEQDEIENAQQRAGEAEQRAKALQALLSALLQQPAELTGERSAYIQAMLRRPATCDIEDVTQKLCFGVGIQPDSDRTVVHMQVDKEPAAETPKESVPAGVPAETSTKESVPAGAPVETSTKEESVAAGGVETSRKESVPAAMDTSTTESLPAGAVETTKEPGPAGAVETTKQSVPAGAVETTKQSVPAGAVETSTKESVPAGAVETSTKESVPAGAVETTLKESVAAGAVETTKESVPAGAVETTLKESVAAGAVETTKESVPAGAVETTKESVPAGVKVETSAPAGAVQPLKAVKKEPGVKPDRENETEEDRRAREAHNSYMRYYRSPNCPAEVRAKALLPNGQKRSTSVMRHMYEMWISCDCDWMQSSIVLNAKKSNRTKRHGVAIADDIRASKKALDPSGQGRWWKVHPDQPKNEDWELFKCFDSREEVSESEDELEFGVHADVGLDHEGTAGVLWLGFTGSEILDVGTSSGARGSNEAALPNANNATNHLQNPKPKRAAKAKPAKPAPQEAVDLLAKGTQRIIEADGMENMLRTGGMGDAFAKAMVADMQSDINKMKHHHARLQQAATDKVSDKEMEKLNEQLKASYAVYDEKMKSVKRALRPAPKAKAKGKVSLALFGAACLRESVQDWSASSAQELADCVAIDLPVDSIKLTVRARPDPKLKSQETIDMTFPILAPHLLTHWLLGKGKISIDRVASESFWMHFKKQKAPWMEGFDSTNFVPLAIYGDEAEYTITKEKILVLYISNFARRSCW</sequence>
<organism evidence="3 4">
    <name type="scientific">Symbiodinium microadriaticum</name>
    <name type="common">Dinoflagellate</name>
    <name type="synonym">Zooxanthella microadriatica</name>
    <dbReference type="NCBI Taxonomy" id="2951"/>
    <lineage>
        <taxon>Eukaryota</taxon>
        <taxon>Sar</taxon>
        <taxon>Alveolata</taxon>
        <taxon>Dinophyceae</taxon>
        <taxon>Suessiales</taxon>
        <taxon>Symbiodiniaceae</taxon>
        <taxon>Symbiodinium</taxon>
    </lineage>
</organism>
<feature type="region of interest" description="Disordered" evidence="2">
    <location>
        <begin position="641"/>
        <end position="700"/>
    </location>
</feature>
<accession>A0A1Q9CNR6</accession>
<feature type="coiled-coil region" evidence="1">
    <location>
        <begin position="753"/>
        <end position="797"/>
    </location>
</feature>
<feature type="compositionally biased region" description="Polar residues" evidence="2">
    <location>
        <begin position="50"/>
        <end position="60"/>
    </location>
</feature>
<feature type="compositionally biased region" description="Basic and acidic residues" evidence="2">
    <location>
        <begin position="287"/>
        <end position="301"/>
    </location>
</feature>
<comment type="caution">
    <text evidence="3">The sequence shown here is derived from an EMBL/GenBank/DDBJ whole genome shotgun (WGS) entry which is preliminary data.</text>
</comment>
<dbReference type="Proteomes" id="UP000186817">
    <property type="component" value="Unassembled WGS sequence"/>
</dbReference>
<evidence type="ECO:0000256" key="2">
    <source>
        <dbReference type="SAM" id="MobiDB-lite"/>
    </source>
</evidence>
<evidence type="ECO:0000313" key="4">
    <source>
        <dbReference type="Proteomes" id="UP000186817"/>
    </source>
</evidence>
<feature type="compositionally biased region" description="Polar residues" evidence="2">
    <location>
        <begin position="1250"/>
        <end position="1259"/>
    </location>
</feature>
<proteinExistence type="predicted"/>
<dbReference type="EMBL" id="LSRX01001036">
    <property type="protein sequence ID" value="OLP84507.1"/>
    <property type="molecule type" value="Genomic_DNA"/>
</dbReference>
<reference evidence="3 4" key="1">
    <citation type="submission" date="2016-02" db="EMBL/GenBank/DDBJ databases">
        <title>Genome analysis of coral dinoflagellate symbionts highlights evolutionary adaptations to a symbiotic lifestyle.</title>
        <authorList>
            <person name="Aranda M."/>
            <person name="Li Y."/>
            <person name="Liew Y.J."/>
            <person name="Baumgarten S."/>
            <person name="Simakov O."/>
            <person name="Wilson M."/>
            <person name="Piel J."/>
            <person name="Ashoor H."/>
            <person name="Bougouffa S."/>
            <person name="Bajic V.B."/>
            <person name="Ryu T."/>
            <person name="Ravasi T."/>
            <person name="Bayer T."/>
            <person name="Micklem G."/>
            <person name="Kim H."/>
            <person name="Bhak J."/>
            <person name="Lajeunesse T.C."/>
            <person name="Voolstra C.R."/>
        </authorList>
    </citation>
    <scope>NUCLEOTIDE SEQUENCE [LARGE SCALE GENOMIC DNA]</scope>
    <source>
        <strain evidence="3 4">CCMP2467</strain>
    </source>
</reference>
<feature type="region of interest" description="Disordered" evidence="2">
    <location>
        <begin position="1237"/>
        <end position="1277"/>
    </location>
</feature>
<keyword evidence="1" id="KW-0175">Coiled coil</keyword>
<feature type="compositionally biased region" description="Basic and acidic residues" evidence="2">
    <location>
        <begin position="1059"/>
        <end position="1080"/>
    </location>
</feature>
<feature type="region of interest" description="Disordered" evidence="2">
    <location>
        <begin position="50"/>
        <end position="172"/>
    </location>
</feature>